<comment type="cofactor">
    <cofactor evidence="1">
        <name>Co(2+)</name>
        <dbReference type="ChEBI" id="CHEBI:48828"/>
    </cofactor>
</comment>
<dbReference type="InterPro" id="IPR050072">
    <property type="entry name" value="Peptidase_M20A"/>
</dbReference>
<gene>
    <name evidence="9" type="primary">argE_1</name>
    <name evidence="9" type="ORF">CD178_00237</name>
</gene>
<dbReference type="CDD" id="cd08659">
    <property type="entry name" value="M20_ArgE_DapE-like"/>
    <property type="match status" value="1"/>
</dbReference>
<dbReference type="RefSeq" id="WP_118962323.1">
    <property type="nucleotide sequence ID" value="NZ_CP023036.1"/>
</dbReference>
<evidence type="ECO:0000256" key="7">
    <source>
        <dbReference type="ARBA" id="ARBA00023285"/>
    </source>
</evidence>
<dbReference type="PANTHER" id="PTHR43808:SF31">
    <property type="entry name" value="N-ACETYL-L-CITRULLINE DEACETYLASE"/>
    <property type="match status" value="1"/>
</dbReference>
<comment type="similarity">
    <text evidence="3">Belongs to the peptidase M20A family.</text>
</comment>
<dbReference type="Gene3D" id="3.30.70.360">
    <property type="match status" value="1"/>
</dbReference>
<dbReference type="SUPFAM" id="SSF53187">
    <property type="entry name" value="Zn-dependent exopeptidases"/>
    <property type="match status" value="1"/>
</dbReference>
<reference evidence="9 10" key="1">
    <citation type="submission" date="2017-08" db="EMBL/GenBank/DDBJ databases">
        <title>Complete genome sequence of Gluconacetobacter saccharivorans CV1 isolated from Fermented Vinegar.</title>
        <authorList>
            <person name="Kim S.-Y."/>
        </authorList>
    </citation>
    <scope>NUCLEOTIDE SEQUENCE [LARGE SCALE GENOMIC DNA]</scope>
    <source>
        <strain evidence="9 10">CV1</strain>
    </source>
</reference>
<dbReference type="Pfam" id="PF07687">
    <property type="entry name" value="M20_dimer"/>
    <property type="match status" value="1"/>
</dbReference>
<keyword evidence="6" id="KW-0862">Zinc</keyword>
<dbReference type="AlphaFoldDB" id="A0A347W871"/>
<evidence type="ECO:0000259" key="8">
    <source>
        <dbReference type="Pfam" id="PF07687"/>
    </source>
</evidence>
<proteinExistence type="inferred from homology"/>
<evidence type="ECO:0000256" key="2">
    <source>
        <dbReference type="ARBA" id="ARBA00001947"/>
    </source>
</evidence>
<dbReference type="Proteomes" id="UP000264120">
    <property type="component" value="Chromosome"/>
</dbReference>
<dbReference type="NCBIfam" id="TIGR01910">
    <property type="entry name" value="DapE-ArgE"/>
    <property type="match status" value="1"/>
</dbReference>
<dbReference type="InterPro" id="IPR011650">
    <property type="entry name" value="Peptidase_M20_dimer"/>
</dbReference>
<protein>
    <submittedName>
        <fullName evidence="9">Acetylornithine deacetylase</fullName>
        <ecNumber evidence="9">3.5.1.16</ecNumber>
    </submittedName>
</protein>
<dbReference type="SUPFAM" id="SSF55031">
    <property type="entry name" value="Bacterial exopeptidase dimerisation domain"/>
    <property type="match status" value="1"/>
</dbReference>
<keyword evidence="5 9" id="KW-0378">Hydrolase</keyword>
<dbReference type="GO" id="GO:0046872">
    <property type="term" value="F:metal ion binding"/>
    <property type="evidence" value="ECO:0007669"/>
    <property type="project" value="UniProtKB-KW"/>
</dbReference>
<name>A0A347W871_9PROT</name>
<evidence type="ECO:0000313" key="9">
    <source>
        <dbReference type="EMBL" id="AXY21064.1"/>
    </source>
</evidence>
<dbReference type="GO" id="GO:0008777">
    <property type="term" value="F:acetylornithine deacetylase activity"/>
    <property type="evidence" value="ECO:0007669"/>
    <property type="project" value="UniProtKB-EC"/>
</dbReference>
<accession>A0A347W871</accession>
<evidence type="ECO:0000313" key="10">
    <source>
        <dbReference type="Proteomes" id="UP000264120"/>
    </source>
</evidence>
<dbReference type="KEGG" id="ksc:CD178_00237"/>
<dbReference type="OrthoDB" id="9809784at2"/>
<dbReference type="InterPro" id="IPR010182">
    <property type="entry name" value="ArgE/DapE"/>
</dbReference>
<dbReference type="GO" id="GO:0006526">
    <property type="term" value="P:L-arginine biosynthetic process"/>
    <property type="evidence" value="ECO:0007669"/>
    <property type="project" value="TreeGrafter"/>
</dbReference>
<evidence type="ECO:0000256" key="4">
    <source>
        <dbReference type="ARBA" id="ARBA00022723"/>
    </source>
</evidence>
<keyword evidence="7" id="KW-0170">Cobalt</keyword>
<sequence>MKQTPDLDRMKRDLAALIAMPSENPPGHEAQVADYVAACLKPLGFVITRDEYEAGRVNIEARLDNGPGPVFALNTHMDVVPAGTGWQHDPFTMTEEGGRLYGRGSSDCKGSLVCMMEAGRMLAADRAEWRGTLLLVFVADEEVASVGARRYVTTAPHIDYVIVGEPTSNTTYAAHKGSLRPLVRVHGTPAHSGTPDLGDNAIYRAAALVNMVAAEHADVVRHIDHPLVGAASLTITRASGGHADNVVPQGCELLLDRRMVPGEDEEAVKAQIASLLARANAQAGVRAEIVEFRPTTGGAVETPADHVIVQQGLAVCRANGVAEPGPFGFQGACDLVHFCNAGAAGVVIGPGVLSVAHKADEYVPEADLPVAACIYRDMVIALMPV</sequence>
<evidence type="ECO:0000256" key="3">
    <source>
        <dbReference type="ARBA" id="ARBA00006247"/>
    </source>
</evidence>
<organism evidence="9 10">
    <name type="scientific">Komagataeibacter saccharivorans</name>
    <dbReference type="NCBI Taxonomy" id="265959"/>
    <lineage>
        <taxon>Bacteria</taxon>
        <taxon>Pseudomonadati</taxon>
        <taxon>Pseudomonadota</taxon>
        <taxon>Alphaproteobacteria</taxon>
        <taxon>Acetobacterales</taxon>
        <taxon>Acetobacteraceae</taxon>
        <taxon>Komagataeibacter</taxon>
    </lineage>
</organism>
<dbReference type="InterPro" id="IPR036264">
    <property type="entry name" value="Bact_exopeptidase_dim_dom"/>
</dbReference>
<dbReference type="Gene3D" id="3.40.630.10">
    <property type="entry name" value="Zn peptidases"/>
    <property type="match status" value="1"/>
</dbReference>
<dbReference type="InterPro" id="IPR002933">
    <property type="entry name" value="Peptidase_M20"/>
</dbReference>
<evidence type="ECO:0000256" key="6">
    <source>
        <dbReference type="ARBA" id="ARBA00022833"/>
    </source>
</evidence>
<dbReference type="Pfam" id="PF01546">
    <property type="entry name" value="Peptidase_M20"/>
    <property type="match status" value="1"/>
</dbReference>
<dbReference type="EMBL" id="CP023036">
    <property type="protein sequence ID" value="AXY21064.1"/>
    <property type="molecule type" value="Genomic_DNA"/>
</dbReference>
<evidence type="ECO:0000256" key="1">
    <source>
        <dbReference type="ARBA" id="ARBA00001941"/>
    </source>
</evidence>
<dbReference type="EC" id="3.5.1.16" evidence="9"/>
<keyword evidence="10" id="KW-1185">Reference proteome</keyword>
<evidence type="ECO:0000256" key="5">
    <source>
        <dbReference type="ARBA" id="ARBA00022801"/>
    </source>
</evidence>
<keyword evidence="4" id="KW-0479">Metal-binding</keyword>
<dbReference type="PANTHER" id="PTHR43808">
    <property type="entry name" value="ACETYLORNITHINE DEACETYLASE"/>
    <property type="match status" value="1"/>
</dbReference>
<comment type="cofactor">
    <cofactor evidence="2">
        <name>Zn(2+)</name>
        <dbReference type="ChEBI" id="CHEBI:29105"/>
    </cofactor>
</comment>
<feature type="domain" description="Peptidase M20 dimerisation" evidence="8">
    <location>
        <begin position="174"/>
        <end position="281"/>
    </location>
</feature>